<gene>
    <name evidence="1" type="ORF">BN2475_250001</name>
</gene>
<dbReference type="AlphaFoldDB" id="A0A1N7RYH3"/>
<protein>
    <submittedName>
        <fullName evidence="1">Uncharacterized protein</fullName>
    </submittedName>
</protein>
<dbReference type="EMBL" id="CYGX02000025">
    <property type="protein sequence ID" value="SIT40109.1"/>
    <property type="molecule type" value="Genomic_DNA"/>
</dbReference>
<sequence length="234" mass="26246">MIYIKKPVLVNGLFEILGSSTWARTRDLRINSPALYRLSYRGTEQQNSRERNSRSSWGACQYPAFIIPISLESCRASGRLRHSAREQLELFLHVLEFFGFRQRRLGLGDARPALGQIGIQLDKVLLVARHVFFGIDGIHRALGYAHRAVDAFVGVDREEVGTFAKAVHRAHIDAVGIAALDAAFGHNVSHSGSSCMRNQGRRKRQKRYCNVTSRGACGIGQRLLYVFVISLLRP</sequence>
<keyword evidence="2" id="KW-1185">Reference proteome</keyword>
<accession>A0A1N7RYH3</accession>
<dbReference type="Proteomes" id="UP000187012">
    <property type="component" value="Unassembled WGS sequence"/>
</dbReference>
<name>A0A1N7RYH3_9BURK</name>
<proteinExistence type="predicted"/>
<evidence type="ECO:0000313" key="2">
    <source>
        <dbReference type="Proteomes" id="UP000187012"/>
    </source>
</evidence>
<dbReference type="AntiFam" id="ANF00220">
    <property type="entry name" value="Shadow ORF (opposite fdxA)"/>
</dbReference>
<organism evidence="1 2">
    <name type="scientific">Paraburkholderia ribeironis</name>
    <dbReference type="NCBI Taxonomy" id="1247936"/>
    <lineage>
        <taxon>Bacteria</taxon>
        <taxon>Pseudomonadati</taxon>
        <taxon>Pseudomonadota</taxon>
        <taxon>Betaproteobacteria</taxon>
        <taxon>Burkholderiales</taxon>
        <taxon>Burkholderiaceae</taxon>
        <taxon>Paraburkholderia</taxon>
    </lineage>
</organism>
<evidence type="ECO:0000313" key="1">
    <source>
        <dbReference type="EMBL" id="SIT40109.1"/>
    </source>
</evidence>
<reference evidence="1 2" key="1">
    <citation type="submission" date="2016-12" db="EMBL/GenBank/DDBJ databases">
        <authorList>
            <person name="Song W.-J."/>
            <person name="Kurnit D.M."/>
        </authorList>
    </citation>
    <scope>NUCLEOTIDE SEQUENCE [LARGE SCALE GENOMIC DNA]</scope>
    <source>
        <strain evidence="1 2">STM7296</strain>
    </source>
</reference>
<dbReference type="AntiFam" id="ANF00012">
    <property type="entry name" value="tRNA translation"/>
</dbReference>